<dbReference type="Proteomes" id="UP001291623">
    <property type="component" value="Unassembled WGS sequence"/>
</dbReference>
<protein>
    <submittedName>
        <fullName evidence="2">Uncharacterized protein</fullName>
    </submittedName>
</protein>
<dbReference type="GO" id="GO:0010497">
    <property type="term" value="P:plasmodesmata-mediated intercellular transport"/>
    <property type="evidence" value="ECO:0007669"/>
    <property type="project" value="InterPro"/>
</dbReference>
<evidence type="ECO:0000256" key="1">
    <source>
        <dbReference type="SAM" id="MobiDB-lite"/>
    </source>
</evidence>
<comment type="caution">
    <text evidence="2">The sequence shown here is derived from an EMBL/GenBank/DDBJ whole genome shotgun (WGS) entry which is preliminary data.</text>
</comment>
<name>A0AAE1RNW6_9SOLA</name>
<dbReference type="PANTHER" id="PTHR35502">
    <property type="entry name" value="PROTEIN MICROTUBULE BINDING PROTEIN 2C"/>
    <property type="match status" value="1"/>
</dbReference>
<gene>
    <name evidence="2" type="ORF">RND71_026437</name>
</gene>
<evidence type="ECO:0000313" key="3">
    <source>
        <dbReference type="Proteomes" id="UP001291623"/>
    </source>
</evidence>
<feature type="compositionally biased region" description="Polar residues" evidence="1">
    <location>
        <begin position="28"/>
        <end position="49"/>
    </location>
</feature>
<accession>A0AAE1RNW6</accession>
<feature type="compositionally biased region" description="Basic and acidic residues" evidence="1">
    <location>
        <begin position="16"/>
        <end position="27"/>
    </location>
</feature>
<reference evidence="2" key="1">
    <citation type="submission" date="2023-12" db="EMBL/GenBank/DDBJ databases">
        <title>Genome assembly of Anisodus tanguticus.</title>
        <authorList>
            <person name="Wang Y.-J."/>
        </authorList>
    </citation>
    <scope>NUCLEOTIDE SEQUENCE</scope>
    <source>
        <strain evidence="2">KB-2021</strain>
        <tissue evidence="2">Leaf</tissue>
    </source>
</reference>
<feature type="region of interest" description="Disordered" evidence="1">
    <location>
        <begin position="15"/>
        <end position="57"/>
    </location>
</feature>
<proteinExistence type="predicted"/>
<dbReference type="PANTHER" id="PTHR35502:SF2">
    <property type="entry name" value="PROTEIN MICROTUBULE BINDING PROTEIN 2C"/>
    <property type="match status" value="1"/>
</dbReference>
<dbReference type="AlphaFoldDB" id="A0AAE1RNW6"/>
<evidence type="ECO:0000313" key="2">
    <source>
        <dbReference type="EMBL" id="KAK4354243.1"/>
    </source>
</evidence>
<dbReference type="GO" id="GO:0008017">
    <property type="term" value="F:microtubule binding"/>
    <property type="evidence" value="ECO:0007669"/>
    <property type="project" value="InterPro"/>
</dbReference>
<organism evidence="2 3">
    <name type="scientific">Anisodus tanguticus</name>
    <dbReference type="NCBI Taxonomy" id="243964"/>
    <lineage>
        <taxon>Eukaryota</taxon>
        <taxon>Viridiplantae</taxon>
        <taxon>Streptophyta</taxon>
        <taxon>Embryophyta</taxon>
        <taxon>Tracheophyta</taxon>
        <taxon>Spermatophyta</taxon>
        <taxon>Magnoliopsida</taxon>
        <taxon>eudicotyledons</taxon>
        <taxon>Gunneridae</taxon>
        <taxon>Pentapetalae</taxon>
        <taxon>asterids</taxon>
        <taxon>lamiids</taxon>
        <taxon>Solanales</taxon>
        <taxon>Solanaceae</taxon>
        <taxon>Solanoideae</taxon>
        <taxon>Hyoscyameae</taxon>
        <taxon>Anisodus</taxon>
    </lineage>
</organism>
<dbReference type="EMBL" id="JAVYJV010000014">
    <property type="protein sequence ID" value="KAK4354243.1"/>
    <property type="molecule type" value="Genomic_DNA"/>
</dbReference>
<keyword evidence="3" id="KW-1185">Reference proteome</keyword>
<dbReference type="InterPro" id="IPR040289">
    <property type="entry name" value="MBP2C"/>
</dbReference>
<sequence>MQRCCSLNYLSNTSEAKGRNAEHRDQNKNVGSNQDGCAENFSMSSSRSSLTEKDREELMSLREQVEDLRMKLLEKDELLKEAEILKNEMTQAYAELDAMKKDISEKDFSLKSTQVQLSDAQISRKVLPLDQLQQALYSFLLKFQYTLRTPQTAGCREARMGSNDFQQKFVQALTENDSRGSAEEYDVIPYLWDQSVEIDNLNEREMQKLEEAREAYIAAVVTAKENEDEACLSAAATARSYLQSLVLRT</sequence>